<accession>A0AAV1RHP9</accession>
<dbReference type="AlphaFoldDB" id="A0AAV1RHP9"/>
<protein>
    <submittedName>
        <fullName evidence="1">Uncharacterized protein</fullName>
    </submittedName>
</protein>
<evidence type="ECO:0000313" key="2">
    <source>
        <dbReference type="Proteomes" id="UP001314170"/>
    </source>
</evidence>
<keyword evidence="2" id="KW-1185">Reference proteome</keyword>
<reference evidence="1 2" key="1">
    <citation type="submission" date="2024-01" db="EMBL/GenBank/DDBJ databases">
        <authorList>
            <person name="Waweru B."/>
        </authorList>
    </citation>
    <scope>NUCLEOTIDE SEQUENCE [LARGE SCALE GENOMIC DNA]</scope>
</reference>
<comment type="caution">
    <text evidence="1">The sequence shown here is derived from an EMBL/GenBank/DDBJ whole genome shotgun (WGS) entry which is preliminary data.</text>
</comment>
<name>A0AAV1RHP9_9ROSI</name>
<dbReference type="Proteomes" id="UP001314170">
    <property type="component" value="Unassembled WGS sequence"/>
</dbReference>
<gene>
    <name evidence="1" type="ORF">DCAF_LOCUS9699</name>
</gene>
<organism evidence="1 2">
    <name type="scientific">Dovyalis caffra</name>
    <dbReference type="NCBI Taxonomy" id="77055"/>
    <lineage>
        <taxon>Eukaryota</taxon>
        <taxon>Viridiplantae</taxon>
        <taxon>Streptophyta</taxon>
        <taxon>Embryophyta</taxon>
        <taxon>Tracheophyta</taxon>
        <taxon>Spermatophyta</taxon>
        <taxon>Magnoliopsida</taxon>
        <taxon>eudicotyledons</taxon>
        <taxon>Gunneridae</taxon>
        <taxon>Pentapetalae</taxon>
        <taxon>rosids</taxon>
        <taxon>fabids</taxon>
        <taxon>Malpighiales</taxon>
        <taxon>Salicaceae</taxon>
        <taxon>Flacourtieae</taxon>
        <taxon>Dovyalis</taxon>
    </lineage>
</organism>
<evidence type="ECO:0000313" key="1">
    <source>
        <dbReference type="EMBL" id="CAK7333943.1"/>
    </source>
</evidence>
<sequence>MVVEKVVGCYKRVVVGRLVKIYVELSDDWCYWEKMKSGGGLWTRTIKMILCSIGRRLARRLKIKMVGDGCSGFWQKNEADLDIVVGCGLQDVEEGLVLVVVGLVREDDGDSGLRHG</sequence>
<proteinExistence type="predicted"/>
<dbReference type="EMBL" id="CAWUPB010000936">
    <property type="protein sequence ID" value="CAK7333943.1"/>
    <property type="molecule type" value="Genomic_DNA"/>
</dbReference>